<evidence type="ECO:0000313" key="6">
    <source>
        <dbReference type="Proteomes" id="UP000002964"/>
    </source>
</evidence>
<dbReference type="AlphaFoldDB" id="H8YYQ7"/>
<feature type="domain" description="PPM-type phosphatase" evidence="4">
    <location>
        <begin position="347"/>
        <end position="574"/>
    </location>
</feature>
<dbReference type="InterPro" id="IPR052016">
    <property type="entry name" value="Bact_Sigma-Reg"/>
</dbReference>
<feature type="coiled-coil region" evidence="2">
    <location>
        <begin position="257"/>
        <end position="284"/>
    </location>
</feature>
<name>H8YYQ7_9GAMM</name>
<feature type="transmembrane region" description="Helical" evidence="3">
    <location>
        <begin position="30"/>
        <end position="51"/>
    </location>
</feature>
<dbReference type="Pfam" id="PF07228">
    <property type="entry name" value="SpoIIE"/>
    <property type="match status" value="1"/>
</dbReference>
<accession>H8YYQ7</accession>
<evidence type="ECO:0000256" key="3">
    <source>
        <dbReference type="SAM" id="Phobius"/>
    </source>
</evidence>
<dbReference type="InterPro" id="IPR036457">
    <property type="entry name" value="PPM-type-like_dom_sf"/>
</dbReference>
<keyword evidence="3" id="KW-0812">Transmembrane</keyword>
<dbReference type="RefSeq" id="WP_009147666.1">
    <property type="nucleotide sequence ID" value="NZ_CP121471.1"/>
</dbReference>
<keyword evidence="6" id="KW-1185">Reference proteome</keyword>
<evidence type="ECO:0000259" key="4">
    <source>
        <dbReference type="SMART" id="SM00331"/>
    </source>
</evidence>
<dbReference type="PANTHER" id="PTHR43156:SF9">
    <property type="entry name" value="HAMP DOMAIN-CONTAINING PROTEIN"/>
    <property type="match status" value="1"/>
</dbReference>
<keyword evidence="1" id="KW-0378">Hydrolase</keyword>
<dbReference type="Proteomes" id="UP000002964">
    <property type="component" value="Unassembled WGS sequence"/>
</dbReference>
<evidence type="ECO:0000256" key="1">
    <source>
        <dbReference type="ARBA" id="ARBA00022801"/>
    </source>
</evidence>
<proteinExistence type="predicted"/>
<dbReference type="GO" id="GO:0016791">
    <property type="term" value="F:phosphatase activity"/>
    <property type="evidence" value="ECO:0007669"/>
    <property type="project" value="TreeGrafter"/>
</dbReference>
<dbReference type="HOGENOM" id="CLU_026432_1_0_6"/>
<dbReference type="SMART" id="SM00331">
    <property type="entry name" value="PP2C_SIG"/>
    <property type="match status" value="1"/>
</dbReference>
<evidence type="ECO:0000313" key="5">
    <source>
        <dbReference type="EMBL" id="EIC23583.1"/>
    </source>
</evidence>
<keyword evidence="3" id="KW-1133">Transmembrane helix</keyword>
<reference evidence="6" key="1">
    <citation type="submission" date="2011-06" db="EMBL/GenBank/DDBJ databases">
        <authorList>
            <consortium name="US DOE Joint Genome Institute (JGI-PGF)"/>
            <person name="Lucas S."/>
            <person name="Han J."/>
            <person name="Lapidus A."/>
            <person name="Cheng J.-F."/>
            <person name="Goodwin L."/>
            <person name="Pitluck S."/>
            <person name="Peters L."/>
            <person name="Land M.L."/>
            <person name="Hauser L."/>
            <person name="Vogl K."/>
            <person name="Liu Z."/>
            <person name="Overmann J."/>
            <person name="Frigaard N.-U."/>
            <person name="Bryant D.A."/>
            <person name="Woyke T.J."/>
        </authorList>
    </citation>
    <scope>NUCLEOTIDE SEQUENCE [LARGE SCALE GENOMIC DNA]</scope>
    <source>
        <strain evidence="6">970</strain>
    </source>
</reference>
<dbReference type="SUPFAM" id="SSF81606">
    <property type="entry name" value="PP2C-like"/>
    <property type="match status" value="1"/>
</dbReference>
<dbReference type="Gene3D" id="6.10.340.10">
    <property type="match status" value="1"/>
</dbReference>
<keyword evidence="3" id="KW-0472">Membrane</keyword>
<dbReference type="InterPro" id="IPR001932">
    <property type="entry name" value="PPM-type_phosphatase-like_dom"/>
</dbReference>
<sequence>MKAPTEPLTPHPDLANAQVTFWRGLTFKQATITLLVVSLLSLSTGAAQLYLQWRGMRADLQAEIDRTLALVRGSAAEAAFQMHPELARQLINGLHALPALAAAELRDNFGQVLAEIKPASASPPTVLVRALAPSFADILHYRLVLHDPQSAPEASTEPGEPIGTLSLELSANALAASFLVQARNNLLVTTVQILLVSALVVAVFYWMITRPILRLSDAITEVDPGAPGYWTPPRLRGHQRDELGMLNLRMGALLSAFQQGLNQRDVAEQDLRALTQELEARVQERTCALHSAMQDLDQQKSALEQAFGELDSTHARLADANDQLLASINYARRIQNAILPASDRIRLHQAEIAVHWEPLQAVGGDWYWFESLANQPLIVLADCTGHGVPGALMTLVVASALERILHEQKLRDPVEILYALDDLVRKRMRQDAHDSVADDGLEAAVLCLNPDCTQARFASAGIALIQLDADDRVKVYRGGHAHLGYASLPPPRRIELHRLEIAPGDLCLLLSDGVTDQMGGEPQRLLGRRRFIERLKRSRKAKLHDWMLALEQALAAYRGEQARRDDMTLIAIHKND</sequence>
<dbReference type="Gene3D" id="3.60.40.10">
    <property type="entry name" value="PPM-type phosphatase domain"/>
    <property type="match status" value="1"/>
</dbReference>
<dbReference type="PANTHER" id="PTHR43156">
    <property type="entry name" value="STAGE II SPORULATION PROTEIN E-RELATED"/>
    <property type="match status" value="1"/>
</dbReference>
<reference evidence="5 6" key="2">
    <citation type="submission" date="2011-11" db="EMBL/GenBank/DDBJ databases">
        <authorList>
            <consortium name="US DOE Joint Genome Institute"/>
            <person name="Lucas S."/>
            <person name="Han J."/>
            <person name="Lapidus A."/>
            <person name="Cheng J.-F."/>
            <person name="Goodwin L."/>
            <person name="Pitluck S."/>
            <person name="Peters L."/>
            <person name="Ovchinnikova G."/>
            <person name="Zhang X."/>
            <person name="Detter J.C."/>
            <person name="Han C."/>
            <person name="Tapia R."/>
            <person name="Land M."/>
            <person name="Hauser L."/>
            <person name="Kyrpides N."/>
            <person name="Ivanova N."/>
            <person name="Pagani I."/>
            <person name="Vogl K."/>
            <person name="Liu Z."/>
            <person name="Overmann J."/>
            <person name="Frigaard N.-U."/>
            <person name="Bryant D."/>
            <person name="Woyke T."/>
        </authorList>
    </citation>
    <scope>NUCLEOTIDE SEQUENCE [LARGE SCALE GENOMIC DNA]</scope>
    <source>
        <strain evidence="5 6">970</strain>
    </source>
</reference>
<dbReference type="EMBL" id="JH603168">
    <property type="protein sequence ID" value="EIC23583.1"/>
    <property type="molecule type" value="Genomic_DNA"/>
</dbReference>
<keyword evidence="2" id="KW-0175">Coiled coil</keyword>
<feature type="transmembrane region" description="Helical" evidence="3">
    <location>
        <begin position="186"/>
        <end position="208"/>
    </location>
</feature>
<protein>
    <submittedName>
        <fullName evidence="5">Serine phosphatase RsbU, regulator of sigma subunit</fullName>
    </submittedName>
</protein>
<organism evidence="5 6">
    <name type="scientific">Thiorhodovibrio frisius</name>
    <dbReference type="NCBI Taxonomy" id="631362"/>
    <lineage>
        <taxon>Bacteria</taxon>
        <taxon>Pseudomonadati</taxon>
        <taxon>Pseudomonadota</taxon>
        <taxon>Gammaproteobacteria</taxon>
        <taxon>Chromatiales</taxon>
        <taxon>Chromatiaceae</taxon>
        <taxon>Thiorhodovibrio</taxon>
    </lineage>
</organism>
<evidence type="ECO:0000256" key="2">
    <source>
        <dbReference type="SAM" id="Coils"/>
    </source>
</evidence>
<dbReference type="STRING" id="631362.Thi970DRAFT_01255"/>
<dbReference type="eggNOG" id="COG2208">
    <property type="taxonomic scope" value="Bacteria"/>
</dbReference>
<gene>
    <name evidence="5" type="ORF">Thi970DRAFT_01255</name>
</gene>